<accession>A0ABS3Q390</accession>
<evidence type="ECO:0000259" key="1">
    <source>
        <dbReference type="Pfam" id="PF07992"/>
    </source>
</evidence>
<name>A0ABS3Q390_9GAMM</name>
<sequence>MSANAKLTVLGSGFAALTAVKQLRKRNPTAEITVISPSAEFVYLPSIIWIPAGMRQGSDLRINLDNFFSKNRVKHIAAKVLGITDDGRQVLTDNGSYDNDGLIIASGGRFIKKLPGIEHAITPCEGIAAAEKIRDRLAAMDSGTIAIGFGGNPKEPSAMRGGPMFEFLFGIDTLLRKQGRRDKFKLIFFNPAPQPGKRLGEKVPQNVTKMMQKKGIETKLGHKMVGFEENLVKTEGGEFAADLILFMPGMTGPAWLADTNLPKSEGGMIVANMFAQVQGMQKVYVAGDAGSFPGPDWQAKQAHAADLQAKAAAENLTKELKGQSDFIEFKHELVCIIDTLSHGVFVKRTDKGTTLLPPCRLFHWAKRIFEKLYLRQYR</sequence>
<proteinExistence type="predicted"/>
<protein>
    <submittedName>
        <fullName evidence="2">FAD-dependent oxidoreductase</fullName>
    </submittedName>
</protein>
<dbReference type="Pfam" id="PF07992">
    <property type="entry name" value="Pyr_redox_2"/>
    <property type="match status" value="1"/>
</dbReference>
<evidence type="ECO:0000313" key="3">
    <source>
        <dbReference type="Proteomes" id="UP000664835"/>
    </source>
</evidence>
<dbReference type="EMBL" id="JAGETV010000005">
    <property type="protein sequence ID" value="MBO1926803.1"/>
    <property type="molecule type" value="Genomic_DNA"/>
</dbReference>
<dbReference type="PANTHER" id="PTHR43755">
    <property type="match status" value="1"/>
</dbReference>
<gene>
    <name evidence="2" type="ORF">J3998_04375</name>
</gene>
<dbReference type="PANTHER" id="PTHR43755:SF1">
    <property type="entry name" value="FAD-DEPENDENT PYRIDINE NUCLEOTIDE-DISULPHIDE OXIDOREDUCTASE"/>
    <property type="match status" value="1"/>
</dbReference>
<dbReference type="RefSeq" id="WP_208148249.1">
    <property type="nucleotide sequence ID" value="NZ_JAGETV010000005.1"/>
</dbReference>
<dbReference type="Proteomes" id="UP000664835">
    <property type="component" value="Unassembled WGS sequence"/>
</dbReference>
<organism evidence="2 3">
    <name type="scientific">Thiomicrorhabdus marina</name>
    <dbReference type="NCBI Taxonomy" id="2818442"/>
    <lineage>
        <taxon>Bacteria</taxon>
        <taxon>Pseudomonadati</taxon>
        <taxon>Pseudomonadota</taxon>
        <taxon>Gammaproteobacteria</taxon>
        <taxon>Thiotrichales</taxon>
        <taxon>Piscirickettsiaceae</taxon>
        <taxon>Thiomicrorhabdus</taxon>
    </lineage>
</organism>
<dbReference type="Gene3D" id="3.50.50.100">
    <property type="match status" value="1"/>
</dbReference>
<dbReference type="InterPro" id="IPR036188">
    <property type="entry name" value="FAD/NAD-bd_sf"/>
</dbReference>
<dbReference type="InterPro" id="IPR052541">
    <property type="entry name" value="SQRD"/>
</dbReference>
<reference evidence="2 3" key="1">
    <citation type="submission" date="2021-03" db="EMBL/GenBank/DDBJ databases">
        <title>Thiomicrorhabdus sp.nov.,novel sulfur-oxidizing bacteria isolated from coastal sediment.</title>
        <authorList>
            <person name="Liu X."/>
        </authorList>
    </citation>
    <scope>NUCLEOTIDE SEQUENCE [LARGE SCALE GENOMIC DNA]</scope>
    <source>
        <strain evidence="2 3">6S2-11</strain>
    </source>
</reference>
<dbReference type="InterPro" id="IPR023753">
    <property type="entry name" value="FAD/NAD-binding_dom"/>
</dbReference>
<evidence type="ECO:0000313" key="2">
    <source>
        <dbReference type="EMBL" id="MBO1926803.1"/>
    </source>
</evidence>
<dbReference type="SUPFAM" id="SSF51905">
    <property type="entry name" value="FAD/NAD(P)-binding domain"/>
    <property type="match status" value="2"/>
</dbReference>
<keyword evidence="3" id="KW-1185">Reference proteome</keyword>
<feature type="domain" description="FAD/NAD(P)-binding" evidence="1">
    <location>
        <begin position="6"/>
        <end position="304"/>
    </location>
</feature>
<comment type="caution">
    <text evidence="2">The sequence shown here is derived from an EMBL/GenBank/DDBJ whole genome shotgun (WGS) entry which is preliminary data.</text>
</comment>